<protein>
    <submittedName>
        <fullName evidence="1">Uncharacterized protein</fullName>
    </submittedName>
</protein>
<evidence type="ECO:0000313" key="1">
    <source>
        <dbReference type="EMBL" id="CAI9707897.1"/>
    </source>
</evidence>
<reference evidence="1" key="1">
    <citation type="submission" date="2023-05" db="EMBL/GenBank/DDBJ databases">
        <authorList>
            <consortium name="ELIXIR-Norway"/>
        </authorList>
    </citation>
    <scope>NUCLEOTIDE SEQUENCE</scope>
</reference>
<proteinExistence type="predicted"/>
<dbReference type="Proteomes" id="UP001162501">
    <property type="component" value="Chromosome 31"/>
</dbReference>
<dbReference type="EMBL" id="OX596115">
    <property type="protein sequence ID" value="CAI9707897.1"/>
    <property type="molecule type" value="Genomic_DNA"/>
</dbReference>
<sequence>MDAGPPHPLDVFLSVSSSIRMRTLHLASRNVLSRNGFSRSRGNARQTVSVAPRACGQAAGEVQLGNRSRGGCFVALVASAARLGLELGQSDL</sequence>
<organism evidence="1 2">
    <name type="scientific">Rangifer tarandus platyrhynchus</name>
    <name type="common">Svalbard reindeer</name>
    <dbReference type="NCBI Taxonomy" id="3082113"/>
    <lineage>
        <taxon>Eukaryota</taxon>
        <taxon>Metazoa</taxon>
        <taxon>Chordata</taxon>
        <taxon>Craniata</taxon>
        <taxon>Vertebrata</taxon>
        <taxon>Euteleostomi</taxon>
        <taxon>Mammalia</taxon>
        <taxon>Eutheria</taxon>
        <taxon>Laurasiatheria</taxon>
        <taxon>Artiodactyla</taxon>
        <taxon>Ruminantia</taxon>
        <taxon>Pecora</taxon>
        <taxon>Cervidae</taxon>
        <taxon>Odocoileinae</taxon>
        <taxon>Rangifer</taxon>
    </lineage>
</organism>
<evidence type="ECO:0000313" key="2">
    <source>
        <dbReference type="Proteomes" id="UP001162501"/>
    </source>
</evidence>
<name>A0ACB0F493_RANTA</name>
<gene>
    <name evidence="1" type="ORF">MRATA1EN3_LOCUS19110</name>
</gene>
<accession>A0ACB0F493</accession>